<gene>
    <name evidence="1" type="ORF">QQF64_030622</name>
</gene>
<dbReference type="Proteomes" id="UP001558613">
    <property type="component" value="Unassembled WGS sequence"/>
</dbReference>
<organism evidence="1 2">
    <name type="scientific">Cirrhinus molitorella</name>
    <name type="common">mud carp</name>
    <dbReference type="NCBI Taxonomy" id="172907"/>
    <lineage>
        <taxon>Eukaryota</taxon>
        <taxon>Metazoa</taxon>
        <taxon>Chordata</taxon>
        <taxon>Craniata</taxon>
        <taxon>Vertebrata</taxon>
        <taxon>Euteleostomi</taxon>
        <taxon>Actinopterygii</taxon>
        <taxon>Neopterygii</taxon>
        <taxon>Teleostei</taxon>
        <taxon>Ostariophysi</taxon>
        <taxon>Cypriniformes</taxon>
        <taxon>Cyprinidae</taxon>
        <taxon>Labeoninae</taxon>
        <taxon>Labeonini</taxon>
        <taxon>Cirrhinus</taxon>
    </lineage>
</organism>
<evidence type="ECO:0000313" key="1">
    <source>
        <dbReference type="EMBL" id="KAL1271606.1"/>
    </source>
</evidence>
<name>A0ABR3N450_9TELE</name>
<reference evidence="1 2" key="1">
    <citation type="submission" date="2023-09" db="EMBL/GenBank/DDBJ databases">
        <authorList>
            <person name="Wang M."/>
        </authorList>
    </citation>
    <scope>NUCLEOTIDE SEQUENCE [LARGE SCALE GENOMIC DNA]</scope>
    <source>
        <strain evidence="1">GT-2023</strain>
        <tissue evidence="1">Liver</tissue>
    </source>
</reference>
<protein>
    <submittedName>
        <fullName evidence="1">Uncharacterized protein</fullName>
    </submittedName>
</protein>
<accession>A0ABR3N450</accession>
<comment type="caution">
    <text evidence="1">The sequence shown here is derived from an EMBL/GenBank/DDBJ whole genome shotgun (WGS) entry which is preliminary data.</text>
</comment>
<proteinExistence type="predicted"/>
<evidence type="ECO:0000313" key="2">
    <source>
        <dbReference type="Proteomes" id="UP001558613"/>
    </source>
</evidence>
<keyword evidence="2" id="KW-1185">Reference proteome</keyword>
<dbReference type="EMBL" id="JAYMGO010000007">
    <property type="protein sequence ID" value="KAL1271606.1"/>
    <property type="molecule type" value="Genomic_DNA"/>
</dbReference>
<sequence>MLPVRGVSHDSLPLARLWLQADKESRVNNLMAVVDKKFTLVYCCSTINKNKRDFPPFPEVSSHPPSADTRCAMSLPDKRRLSNPLPSSEFIASDAVLTNAVPEIAALRTDTKHRSVNHCDCPGFMASVCFQTYLKRSR</sequence>